<dbReference type="KEGG" id="lbc:LACBIDRAFT_336009"/>
<dbReference type="HOGENOM" id="CLU_1875784_0_0_1"/>
<keyword evidence="3" id="KW-1185">Reference proteome</keyword>
<protein>
    <submittedName>
        <fullName evidence="2">Predicted protein</fullName>
    </submittedName>
</protein>
<dbReference type="AlphaFoldDB" id="B0DD84"/>
<dbReference type="RefSeq" id="XP_001881954.1">
    <property type="nucleotide sequence ID" value="XM_001881919.1"/>
</dbReference>
<dbReference type="InParanoid" id="B0DD84"/>
<dbReference type="EMBL" id="DS547104">
    <property type="protein sequence ID" value="EDR07562.1"/>
    <property type="molecule type" value="Genomic_DNA"/>
</dbReference>
<dbReference type="RefSeq" id="XP_001890970.1">
    <property type="nucleotide sequence ID" value="XM_001890935.1"/>
</dbReference>
<proteinExistence type="predicted"/>
<gene>
    <name evidence="2" type="ORF">LACBIDRAFT_327921</name>
    <name evidence="1" type="ORF">LACBIDRAFT_336009</name>
</gene>
<dbReference type="Proteomes" id="UP000001194">
    <property type="component" value="Unassembled WGS sequence"/>
</dbReference>
<evidence type="ECO:0000313" key="1">
    <source>
        <dbReference type="EMBL" id="EDQ98382.1"/>
    </source>
</evidence>
<sequence>MLWEQRSGSEDQMPLEITTTSPRICIVGGTCARSTGYSGHAIPIRRLPYYPLLLLLPLNVNSFRSILLVISVPDSWVDDSSSMCASTLNYYALLPLLLFDVDALHSILLVPDQTLLDDLEVRSVSSFNPHINKMTY</sequence>
<reference evidence="2 3" key="1">
    <citation type="journal article" date="2008" name="Nature">
        <title>The genome of Laccaria bicolor provides insights into mycorrhizal symbiosis.</title>
        <authorList>
            <person name="Martin F."/>
            <person name="Aerts A."/>
            <person name="Ahren D."/>
            <person name="Brun A."/>
            <person name="Danchin E.G.J."/>
            <person name="Duchaussoy F."/>
            <person name="Gibon J."/>
            <person name="Kohler A."/>
            <person name="Lindquist E."/>
            <person name="Pereda V."/>
            <person name="Salamov A."/>
            <person name="Shapiro H.J."/>
            <person name="Wuyts J."/>
            <person name="Blaudez D."/>
            <person name="Buee M."/>
            <person name="Brokstein P."/>
            <person name="Canbaeck B."/>
            <person name="Cohen D."/>
            <person name="Courty P.E."/>
            <person name="Coutinho P.M."/>
            <person name="Delaruelle C."/>
            <person name="Detter J.C."/>
            <person name="Deveau A."/>
            <person name="DiFazio S."/>
            <person name="Duplessis S."/>
            <person name="Fraissinet-Tachet L."/>
            <person name="Lucic E."/>
            <person name="Frey-Klett P."/>
            <person name="Fourrey C."/>
            <person name="Feussner I."/>
            <person name="Gay G."/>
            <person name="Grimwood J."/>
            <person name="Hoegger P.J."/>
            <person name="Jain P."/>
            <person name="Kilaru S."/>
            <person name="Labbe J."/>
            <person name="Lin Y.C."/>
            <person name="Legue V."/>
            <person name="Le Tacon F."/>
            <person name="Marmeisse R."/>
            <person name="Melayah D."/>
            <person name="Montanini B."/>
            <person name="Muratet M."/>
            <person name="Nehls U."/>
            <person name="Niculita-Hirzel H."/>
            <person name="Oudot-Le Secq M.P."/>
            <person name="Peter M."/>
            <person name="Quesneville H."/>
            <person name="Rajashekar B."/>
            <person name="Reich M."/>
            <person name="Rouhier N."/>
            <person name="Schmutz J."/>
            <person name="Yin T."/>
            <person name="Chalot M."/>
            <person name="Henrissat B."/>
            <person name="Kuees U."/>
            <person name="Lucas S."/>
            <person name="Van de Peer Y."/>
            <person name="Podila G.K."/>
            <person name="Polle A."/>
            <person name="Pukkila P.J."/>
            <person name="Richardson P.M."/>
            <person name="Rouze P."/>
            <person name="Sanders I.R."/>
            <person name="Stajich J.E."/>
            <person name="Tunlid A."/>
            <person name="Tuskan G."/>
            <person name="Grigoriev I.V."/>
        </authorList>
    </citation>
    <scope>NUCLEOTIDE SEQUENCE [LARGE SCALE GENOMIC DNA]</scope>
    <source>
        <strain evidence="3">S238N-H82 / ATCC MYA-4686</strain>
    </source>
</reference>
<dbReference type="EMBL" id="DS547307">
    <property type="protein sequence ID" value="EDQ98382.1"/>
    <property type="molecule type" value="Genomic_DNA"/>
</dbReference>
<evidence type="ECO:0000313" key="3">
    <source>
        <dbReference type="Proteomes" id="UP000001194"/>
    </source>
</evidence>
<dbReference type="GeneID" id="6077548"/>
<dbReference type="GeneID" id="6086623"/>
<dbReference type="KEGG" id="lbc:LACBIDRAFT_327921"/>
<evidence type="ECO:0000313" key="2">
    <source>
        <dbReference type="EMBL" id="EDR07562.1"/>
    </source>
</evidence>
<name>B0DD84_LACBS</name>
<organism evidence="3">
    <name type="scientific">Laccaria bicolor (strain S238N-H82 / ATCC MYA-4686)</name>
    <name type="common">Bicoloured deceiver</name>
    <name type="synonym">Laccaria laccata var. bicolor</name>
    <dbReference type="NCBI Taxonomy" id="486041"/>
    <lineage>
        <taxon>Eukaryota</taxon>
        <taxon>Fungi</taxon>
        <taxon>Dikarya</taxon>
        <taxon>Basidiomycota</taxon>
        <taxon>Agaricomycotina</taxon>
        <taxon>Agaricomycetes</taxon>
        <taxon>Agaricomycetidae</taxon>
        <taxon>Agaricales</taxon>
        <taxon>Agaricineae</taxon>
        <taxon>Hydnangiaceae</taxon>
        <taxon>Laccaria</taxon>
    </lineage>
</organism>
<accession>B0DD84</accession>